<dbReference type="GO" id="GO:0008360">
    <property type="term" value="P:regulation of cell shape"/>
    <property type="evidence" value="ECO:0007669"/>
    <property type="project" value="UniProtKB-KW"/>
</dbReference>
<dbReference type="PRINTS" id="PR00725">
    <property type="entry name" value="DADACBPTASE1"/>
</dbReference>
<evidence type="ECO:0000256" key="7">
    <source>
        <dbReference type="PIRSR" id="PIRSR618044-1"/>
    </source>
</evidence>
<dbReference type="RefSeq" id="WP_126594882.1">
    <property type="nucleotide sequence ID" value="NZ_BIFQ01000001.1"/>
</dbReference>
<dbReference type="AlphaFoldDB" id="A0A401Z9Y9"/>
<dbReference type="GO" id="GO:0071555">
    <property type="term" value="P:cell wall organization"/>
    <property type="evidence" value="ECO:0007669"/>
    <property type="project" value="UniProtKB-KW"/>
</dbReference>
<dbReference type="InterPro" id="IPR012338">
    <property type="entry name" value="Beta-lactam/transpept-like"/>
</dbReference>
<dbReference type="Proteomes" id="UP000287224">
    <property type="component" value="Unassembled WGS sequence"/>
</dbReference>
<evidence type="ECO:0000256" key="3">
    <source>
        <dbReference type="ARBA" id="ARBA00022801"/>
    </source>
</evidence>
<feature type="domain" description="Peptidase S11 D-alanyl-D-alanine carboxypeptidase A N-terminal" evidence="11">
    <location>
        <begin position="68"/>
        <end position="297"/>
    </location>
</feature>
<organism evidence="12 13">
    <name type="scientific">Dictyobacter aurantiacus</name>
    <dbReference type="NCBI Taxonomy" id="1936993"/>
    <lineage>
        <taxon>Bacteria</taxon>
        <taxon>Bacillati</taxon>
        <taxon>Chloroflexota</taxon>
        <taxon>Ktedonobacteria</taxon>
        <taxon>Ktedonobacterales</taxon>
        <taxon>Dictyobacteraceae</taxon>
        <taxon>Dictyobacter</taxon>
    </lineage>
</organism>
<dbReference type="GO" id="GO:0009252">
    <property type="term" value="P:peptidoglycan biosynthetic process"/>
    <property type="evidence" value="ECO:0007669"/>
    <property type="project" value="UniProtKB-KW"/>
</dbReference>
<feature type="active site" description="Proton acceptor" evidence="7">
    <location>
        <position position="104"/>
    </location>
</feature>
<dbReference type="GO" id="GO:0009002">
    <property type="term" value="F:serine-type D-Ala-D-Ala carboxypeptidase activity"/>
    <property type="evidence" value="ECO:0007669"/>
    <property type="project" value="InterPro"/>
</dbReference>
<comment type="similarity">
    <text evidence="1 9">Belongs to the peptidase S11 family.</text>
</comment>
<dbReference type="InterPro" id="IPR001967">
    <property type="entry name" value="Peptidase_S11_N"/>
</dbReference>
<feature type="active site" evidence="7">
    <location>
        <position position="160"/>
    </location>
</feature>
<dbReference type="PANTHER" id="PTHR21581:SF33">
    <property type="entry name" value="D-ALANYL-D-ALANINE CARBOXYPEPTIDASE DACB"/>
    <property type="match status" value="1"/>
</dbReference>
<dbReference type="GO" id="GO:0006508">
    <property type="term" value="P:proteolysis"/>
    <property type="evidence" value="ECO:0007669"/>
    <property type="project" value="InterPro"/>
</dbReference>
<keyword evidence="2" id="KW-0732">Signal</keyword>
<name>A0A401Z9Y9_9CHLR</name>
<evidence type="ECO:0000313" key="12">
    <source>
        <dbReference type="EMBL" id="GCE03633.1"/>
    </source>
</evidence>
<feature type="binding site" evidence="8">
    <location>
        <position position="268"/>
    </location>
    <ligand>
        <name>substrate</name>
    </ligand>
</feature>
<dbReference type="Gene3D" id="3.40.710.10">
    <property type="entry name" value="DD-peptidase/beta-lactamase superfamily"/>
    <property type="match status" value="1"/>
</dbReference>
<keyword evidence="12" id="KW-0645">Protease</keyword>
<evidence type="ECO:0000256" key="8">
    <source>
        <dbReference type="PIRSR" id="PIRSR618044-2"/>
    </source>
</evidence>
<dbReference type="OrthoDB" id="7252792at2"/>
<feature type="active site" description="Acyl-ester intermediate" evidence="7">
    <location>
        <position position="101"/>
    </location>
</feature>
<evidence type="ECO:0000256" key="2">
    <source>
        <dbReference type="ARBA" id="ARBA00022729"/>
    </source>
</evidence>
<dbReference type="EMBL" id="BIFQ01000001">
    <property type="protein sequence ID" value="GCE03633.1"/>
    <property type="molecule type" value="Genomic_DNA"/>
</dbReference>
<evidence type="ECO:0000256" key="9">
    <source>
        <dbReference type="RuleBase" id="RU004016"/>
    </source>
</evidence>
<evidence type="ECO:0000256" key="5">
    <source>
        <dbReference type="ARBA" id="ARBA00022984"/>
    </source>
</evidence>
<evidence type="ECO:0000256" key="6">
    <source>
        <dbReference type="ARBA" id="ARBA00023316"/>
    </source>
</evidence>
<dbReference type="PANTHER" id="PTHR21581">
    <property type="entry name" value="D-ALANYL-D-ALANINE CARBOXYPEPTIDASE"/>
    <property type="match status" value="1"/>
</dbReference>
<gene>
    <name evidence="12" type="ORF">KDAU_09620</name>
</gene>
<keyword evidence="12" id="KW-0121">Carboxypeptidase</keyword>
<proteinExistence type="inferred from homology"/>
<keyword evidence="4" id="KW-0133">Cell shape</keyword>
<reference evidence="13" key="1">
    <citation type="submission" date="2018-12" db="EMBL/GenBank/DDBJ databases">
        <title>Tengunoibacter tsumagoiensis gen. nov., sp. nov., Dictyobacter kobayashii sp. nov., D. alpinus sp. nov., and D. joshuensis sp. nov. and description of Dictyobacteraceae fam. nov. within the order Ktedonobacterales isolated from Tengu-no-mugimeshi.</title>
        <authorList>
            <person name="Wang C.M."/>
            <person name="Zheng Y."/>
            <person name="Sakai Y."/>
            <person name="Toyoda A."/>
            <person name="Minakuchi Y."/>
            <person name="Abe K."/>
            <person name="Yokota A."/>
            <person name="Yabe S."/>
        </authorList>
    </citation>
    <scope>NUCLEOTIDE SEQUENCE [LARGE SCALE GENOMIC DNA]</scope>
    <source>
        <strain evidence="13">S-27</strain>
    </source>
</reference>
<evidence type="ECO:0000256" key="4">
    <source>
        <dbReference type="ARBA" id="ARBA00022960"/>
    </source>
</evidence>
<dbReference type="Pfam" id="PF00768">
    <property type="entry name" value="Peptidase_S11"/>
    <property type="match status" value="1"/>
</dbReference>
<keyword evidence="5" id="KW-0573">Peptidoglycan synthesis</keyword>
<feature type="compositionally biased region" description="Low complexity" evidence="10">
    <location>
        <begin position="39"/>
        <end position="49"/>
    </location>
</feature>
<feature type="region of interest" description="Disordered" evidence="10">
    <location>
        <begin position="37"/>
        <end position="61"/>
    </location>
</feature>
<dbReference type="InterPro" id="IPR018044">
    <property type="entry name" value="Peptidase_S11"/>
</dbReference>
<evidence type="ECO:0000313" key="13">
    <source>
        <dbReference type="Proteomes" id="UP000287224"/>
    </source>
</evidence>
<protein>
    <submittedName>
        <fullName evidence="12">D-alanyl-D-alanine carboxypeptidase</fullName>
    </submittedName>
</protein>
<comment type="caution">
    <text evidence="12">The sequence shown here is derived from an EMBL/GenBank/DDBJ whole genome shotgun (WGS) entry which is preliminary data.</text>
</comment>
<keyword evidence="3" id="KW-0378">Hydrolase</keyword>
<keyword evidence="6" id="KW-0961">Cell wall biogenesis/degradation</keyword>
<keyword evidence="13" id="KW-1185">Reference proteome</keyword>
<evidence type="ECO:0000259" key="11">
    <source>
        <dbReference type="Pfam" id="PF00768"/>
    </source>
</evidence>
<evidence type="ECO:0000256" key="10">
    <source>
        <dbReference type="SAM" id="MobiDB-lite"/>
    </source>
</evidence>
<dbReference type="SUPFAM" id="SSF56601">
    <property type="entry name" value="beta-lactamase/transpeptidase-like"/>
    <property type="match status" value="1"/>
</dbReference>
<accession>A0A401Z9Y9</accession>
<sequence length="324" mass="34813">MKRRLLALLLICIAIFLLILVPILAFTPLGTALQGGAQSTTSPTAIPRPRSSPTPIPTAQPVLTARGTAPATDATAELLLDADTGNVLYEKNGEMPLMMASTTKIMTALIAIQTADLERPIHVHQDAIDRVILDDGSSAGLQVGDVVPLKEMLYALMLPSGNDAAYAIADELGGGDRAVFINHMNLFAQRLYLYQTHYSSPDGLTGDSTTHYTTAYDLARLSRYAMSIPLFAAIVHTQTYTAHVGGRTLVWTNTNKLLGNYAGATGIKTGHTFAAGYCLVFAATSHQHHLIGVLLNSPEETQRNIDAAALLDWGFHLPMLPPRE</sequence>
<evidence type="ECO:0000256" key="1">
    <source>
        <dbReference type="ARBA" id="ARBA00007164"/>
    </source>
</evidence>